<dbReference type="SUPFAM" id="SSF53850">
    <property type="entry name" value="Periplasmic binding protein-like II"/>
    <property type="match status" value="1"/>
</dbReference>
<name>A0A9D1I123_9FIRM</name>
<organism evidence="5 6">
    <name type="scientific">Candidatus Allocopromorpha excrementigallinarum</name>
    <dbReference type="NCBI Taxonomy" id="2840742"/>
    <lineage>
        <taxon>Bacteria</taxon>
        <taxon>Bacillati</taxon>
        <taxon>Bacillota</taxon>
        <taxon>Clostridia</taxon>
        <taxon>Eubacteriales</taxon>
        <taxon>Eubacteriaceae</taxon>
        <taxon>Eubacteriaceae incertae sedis</taxon>
        <taxon>Candidatus Allocopromorpha</taxon>
    </lineage>
</organism>
<dbReference type="Gene3D" id="3.40.190.170">
    <property type="entry name" value="Bacterial extracellular solute-binding protein, family 7"/>
    <property type="match status" value="1"/>
</dbReference>
<gene>
    <name evidence="5" type="ORF">IAC50_05835</name>
</gene>
<protein>
    <submittedName>
        <fullName evidence="5">TRAP transporter substrate-binding protein</fullName>
    </submittedName>
</protein>
<dbReference type="PROSITE" id="PS51257">
    <property type="entry name" value="PROKAR_LIPOPROTEIN"/>
    <property type="match status" value="1"/>
</dbReference>
<feature type="chain" id="PRO_5038409580" evidence="4">
    <location>
        <begin position="21"/>
        <end position="347"/>
    </location>
</feature>
<dbReference type="NCBIfam" id="TIGR00787">
    <property type="entry name" value="dctP"/>
    <property type="match status" value="1"/>
</dbReference>
<evidence type="ECO:0000256" key="3">
    <source>
        <dbReference type="ARBA" id="ARBA00022729"/>
    </source>
</evidence>
<comment type="similarity">
    <text evidence="1">Belongs to the bacterial solute-binding protein 7 family.</text>
</comment>
<dbReference type="PANTHER" id="PTHR33376:SF7">
    <property type="entry name" value="C4-DICARBOXYLATE-BINDING PROTEIN DCTB"/>
    <property type="match status" value="1"/>
</dbReference>
<dbReference type="Pfam" id="PF03480">
    <property type="entry name" value="DctP"/>
    <property type="match status" value="1"/>
</dbReference>
<dbReference type="InterPro" id="IPR018389">
    <property type="entry name" value="DctP_fam"/>
</dbReference>
<reference evidence="5" key="1">
    <citation type="submission" date="2020-10" db="EMBL/GenBank/DDBJ databases">
        <authorList>
            <person name="Gilroy R."/>
        </authorList>
    </citation>
    <scope>NUCLEOTIDE SEQUENCE</scope>
    <source>
        <strain evidence="5">ChiHcec3-6078</strain>
    </source>
</reference>
<accession>A0A9D1I123</accession>
<feature type="signal peptide" evidence="4">
    <location>
        <begin position="1"/>
        <end position="20"/>
    </location>
</feature>
<sequence>MKRLKLIISSVLVAVLMATAFTGCGGSSDEKKTSNDSYTIKIAHSMAPEHSYNAAAQKFKEIIEEETDGRITVEVYANGQLGAERETIEAVQAGTLEMVVTGTSAMSGFVPEWQVFDMAYLFKDYDEFWTVMKSDIGEKYCHEYAEEKGFRGLGIGCMGTRNVHSVTNPVYDMEDIEGMKVRVMESNVHIKSFKAMGAAPVTMAFSELFTALEQGTVDAEEAVPSAAYTSKTYEICKYYSLTQHFWLPTCMFISEKFFQTLSPEDQALIEEAGDQAMEYQWEYHKQADEESLEIMKEAGTQVNEVKDKTPFVKAAHSVYEDILEDVPHGKETMEEMERMLGRDMYEV</sequence>
<evidence type="ECO:0000256" key="2">
    <source>
        <dbReference type="ARBA" id="ARBA00022448"/>
    </source>
</evidence>
<reference evidence="5" key="2">
    <citation type="journal article" date="2021" name="PeerJ">
        <title>Extensive microbial diversity within the chicken gut microbiome revealed by metagenomics and culture.</title>
        <authorList>
            <person name="Gilroy R."/>
            <person name="Ravi A."/>
            <person name="Getino M."/>
            <person name="Pursley I."/>
            <person name="Horton D.L."/>
            <person name="Alikhan N.F."/>
            <person name="Baker D."/>
            <person name="Gharbi K."/>
            <person name="Hall N."/>
            <person name="Watson M."/>
            <person name="Adriaenssens E.M."/>
            <person name="Foster-Nyarko E."/>
            <person name="Jarju S."/>
            <person name="Secka A."/>
            <person name="Antonio M."/>
            <person name="Oren A."/>
            <person name="Chaudhuri R.R."/>
            <person name="La Ragione R."/>
            <person name="Hildebrand F."/>
            <person name="Pallen M.J."/>
        </authorList>
    </citation>
    <scope>NUCLEOTIDE SEQUENCE</scope>
    <source>
        <strain evidence="5">ChiHcec3-6078</strain>
    </source>
</reference>
<keyword evidence="3 4" id="KW-0732">Signal</keyword>
<comment type="caution">
    <text evidence="5">The sequence shown here is derived from an EMBL/GenBank/DDBJ whole genome shotgun (WGS) entry which is preliminary data.</text>
</comment>
<proteinExistence type="inferred from homology"/>
<evidence type="ECO:0000256" key="4">
    <source>
        <dbReference type="SAM" id="SignalP"/>
    </source>
</evidence>
<dbReference type="PIRSF" id="PIRSF006470">
    <property type="entry name" value="DctB"/>
    <property type="match status" value="1"/>
</dbReference>
<dbReference type="AlphaFoldDB" id="A0A9D1I123"/>
<keyword evidence="2" id="KW-0813">Transport</keyword>
<dbReference type="CDD" id="cd13603">
    <property type="entry name" value="PBP2_TRAP_Siap_TeaA_like"/>
    <property type="match status" value="1"/>
</dbReference>
<dbReference type="EMBL" id="DVMP01000107">
    <property type="protein sequence ID" value="HIU25997.1"/>
    <property type="molecule type" value="Genomic_DNA"/>
</dbReference>
<evidence type="ECO:0000256" key="1">
    <source>
        <dbReference type="ARBA" id="ARBA00009023"/>
    </source>
</evidence>
<dbReference type="Proteomes" id="UP000824090">
    <property type="component" value="Unassembled WGS sequence"/>
</dbReference>
<dbReference type="GO" id="GO:0055085">
    <property type="term" value="P:transmembrane transport"/>
    <property type="evidence" value="ECO:0007669"/>
    <property type="project" value="InterPro"/>
</dbReference>
<dbReference type="InterPro" id="IPR038404">
    <property type="entry name" value="TRAP_DctP_sf"/>
</dbReference>
<evidence type="ECO:0000313" key="5">
    <source>
        <dbReference type="EMBL" id="HIU25997.1"/>
    </source>
</evidence>
<dbReference type="GO" id="GO:0030288">
    <property type="term" value="C:outer membrane-bounded periplasmic space"/>
    <property type="evidence" value="ECO:0007669"/>
    <property type="project" value="InterPro"/>
</dbReference>
<feature type="non-terminal residue" evidence="5">
    <location>
        <position position="347"/>
    </location>
</feature>
<dbReference type="NCBIfam" id="NF037995">
    <property type="entry name" value="TRAP_S1"/>
    <property type="match status" value="1"/>
</dbReference>
<dbReference type="PANTHER" id="PTHR33376">
    <property type="match status" value="1"/>
</dbReference>
<evidence type="ECO:0000313" key="6">
    <source>
        <dbReference type="Proteomes" id="UP000824090"/>
    </source>
</evidence>
<dbReference type="InterPro" id="IPR004682">
    <property type="entry name" value="TRAP_DctP"/>
</dbReference>